<name>A0A4Z2IMF0_9TELE</name>
<evidence type="ECO:0000313" key="1">
    <source>
        <dbReference type="EMBL" id="TNN78323.1"/>
    </source>
</evidence>
<proteinExistence type="predicted"/>
<evidence type="ECO:0000313" key="2">
    <source>
        <dbReference type="Proteomes" id="UP000314294"/>
    </source>
</evidence>
<dbReference type="AlphaFoldDB" id="A0A4Z2IMF0"/>
<organism evidence="1 2">
    <name type="scientific">Liparis tanakae</name>
    <name type="common">Tanaka's snailfish</name>
    <dbReference type="NCBI Taxonomy" id="230148"/>
    <lineage>
        <taxon>Eukaryota</taxon>
        <taxon>Metazoa</taxon>
        <taxon>Chordata</taxon>
        <taxon>Craniata</taxon>
        <taxon>Vertebrata</taxon>
        <taxon>Euteleostomi</taxon>
        <taxon>Actinopterygii</taxon>
        <taxon>Neopterygii</taxon>
        <taxon>Teleostei</taxon>
        <taxon>Neoteleostei</taxon>
        <taxon>Acanthomorphata</taxon>
        <taxon>Eupercaria</taxon>
        <taxon>Perciformes</taxon>
        <taxon>Cottioidei</taxon>
        <taxon>Cottales</taxon>
        <taxon>Liparidae</taxon>
        <taxon>Liparis</taxon>
    </lineage>
</organism>
<protein>
    <submittedName>
        <fullName evidence="1">Uncharacterized protein</fullName>
    </submittedName>
</protein>
<keyword evidence="2" id="KW-1185">Reference proteome</keyword>
<reference evidence="1 2" key="1">
    <citation type="submission" date="2019-03" db="EMBL/GenBank/DDBJ databases">
        <title>First draft genome of Liparis tanakae, snailfish: a comprehensive survey of snailfish specific genes.</title>
        <authorList>
            <person name="Kim W."/>
            <person name="Song I."/>
            <person name="Jeong J.-H."/>
            <person name="Kim D."/>
            <person name="Kim S."/>
            <person name="Ryu S."/>
            <person name="Song J.Y."/>
            <person name="Lee S.K."/>
        </authorList>
    </citation>
    <scope>NUCLEOTIDE SEQUENCE [LARGE SCALE GENOMIC DNA]</scope>
    <source>
        <tissue evidence="1">Muscle</tissue>
    </source>
</reference>
<dbReference type="EMBL" id="SRLO01000075">
    <property type="protein sequence ID" value="TNN78323.1"/>
    <property type="molecule type" value="Genomic_DNA"/>
</dbReference>
<gene>
    <name evidence="1" type="ORF">EYF80_011563</name>
</gene>
<accession>A0A4Z2IMF0</accession>
<dbReference type="Proteomes" id="UP000314294">
    <property type="component" value="Unassembled WGS sequence"/>
</dbReference>
<dbReference type="OrthoDB" id="8986995at2759"/>
<sequence length="75" mass="7627">MSGSGLPLAAHSIVAVRVRSTTFNCGPMSMVGKPGGSWSSAKEKTREIVAEGEADEKPEAEIVLPGGGAAREGTN</sequence>
<comment type="caution">
    <text evidence="1">The sequence shown here is derived from an EMBL/GenBank/DDBJ whole genome shotgun (WGS) entry which is preliminary data.</text>
</comment>